<feature type="region of interest" description="Disordered" evidence="1">
    <location>
        <begin position="51"/>
        <end position="79"/>
    </location>
</feature>
<organism evidence="2">
    <name type="scientific">Pseudo-nitzschia australis</name>
    <dbReference type="NCBI Taxonomy" id="44445"/>
    <lineage>
        <taxon>Eukaryota</taxon>
        <taxon>Sar</taxon>
        <taxon>Stramenopiles</taxon>
        <taxon>Ochrophyta</taxon>
        <taxon>Bacillariophyta</taxon>
        <taxon>Bacillariophyceae</taxon>
        <taxon>Bacillariophycidae</taxon>
        <taxon>Bacillariales</taxon>
        <taxon>Bacillariaceae</taxon>
        <taxon>Pseudo-nitzschia</taxon>
    </lineage>
</organism>
<dbReference type="AlphaFoldDB" id="A0A7S4ENT1"/>
<evidence type="ECO:0000313" key="2">
    <source>
        <dbReference type="EMBL" id="CAE0724690.1"/>
    </source>
</evidence>
<evidence type="ECO:0000256" key="1">
    <source>
        <dbReference type="SAM" id="MobiDB-lite"/>
    </source>
</evidence>
<dbReference type="EMBL" id="HBIX01025404">
    <property type="protein sequence ID" value="CAE0724690.1"/>
    <property type="molecule type" value="Transcribed_RNA"/>
</dbReference>
<proteinExistence type="predicted"/>
<accession>A0A7S4ENT1</accession>
<name>A0A7S4ENT1_9STRA</name>
<gene>
    <name evidence="2" type="ORF">PAUS00366_LOCUS17447</name>
</gene>
<protein>
    <submittedName>
        <fullName evidence="2">Uncharacterized protein</fullName>
    </submittedName>
</protein>
<feature type="compositionally biased region" description="Basic and acidic residues" evidence="1">
    <location>
        <begin position="63"/>
        <end position="74"/>
    </location>
</feature>
<sequence length="147" mass="16537">MQYNTMQTIQTHVPITVCLHLRSQRGRLLEELQNDVGPAARIVMRRSLSPPFAVGTRPHAPTTRHDMTRHDTTQKHSTTIPASRAARIVSCRAANELFFVGVIVAIDSVPQCNATQRNAKFVRSRAPVCAERVIHPTMIYGVRIPYR</sequence>
<reference evidence="2" key="1">
    <citation type="submission" date="2021-01" db="EMBL/GenBank/DDBJ databases">
        <authorList>
            <person name="Corre E."/>
            <person name="Pelletier E."/>
            <person name="Niang G."/>
            <person name="Scheremetjew M."/>
            <person name="Finn R."/>
            <person name="Kale V."/>
            <person name="Holt S."/>
            <person name="Cochrane G."/>
            <person name="Meng A."/>
            <person name="Brown T."/>
            <person name="Cohen L."/>
        </authorList>
    </citation>
    <scope>NUCLEOTIDE SEQUENCE</scope>
    <source>
        <strain evidence="2">10249 10 AB</strain>
    </source>
</reference>